<feature type="domain" description="SUI1" evidence="4">
    <location>
        <begin position="45"/>
        <end position="106"/>
    </location>
</feature>
<evidence type="ECO:0000313" key="5">
    <source>
        <dbReference type="EMBL" id="THU41441.1"/>
    </source>
</evidence>
<evidence type="ECO:0000313" key="6">
    <source>
        <dbReference type="Proteomes" id="UP000306918"/>
    </source>
</evidence>
<comment type="caution">
    <text evidence="5">The sequence shown here is derived from an EMBL/GenBank/DDBJ whole genome shotgun (WGS) entry which is preliminary data.</text>
</comment>
<dbReference type="PANTHER" id="PTHR12789:SF0">
    <property type="entry name" value="DENSITY-REGULATED PROTEIN"/>
    <property type="match status" value="1"/>
</dbReference>
<dbReference type="PIRSF" id="PIRSF037511">
    <property type="entry name" value="Transl_init_SUI1_pro"/>
    <property type="match status" value="1"/>
</dbReference>
<keyword evidence="5" id="KW-0396">Initiation factor</keyword>
<dbReference type="PROSITE" id="PS50296">
    <property type="entry name" value="SUI1"/>
    <property type="match status" value="1"/>
</dbReference>
<dbReference type="AlphaFoldDB" id="A0A4S8I176"/>
<dbReference type="InterPro" id="IPR036877">
    <property type="entry name" value="SUI1_dom_sf"/>
</dbReference>
<dbReference type="InterPro" id="IPR005872">
    <property type="entry name" value="SUI1_arc_bac"/>
</dbReference>
<dbReference type="GO" id="GO:0002188">
    <property type="term" value="P:translation reinitiation"/>
    <property type="evidence" value="ECO:0007669"/>
    <property type="project" value="TreeGrafter"/>
</dbReference>
<dbReference type="InterPro" id="IPR050318">
    <property type="entry name" value="DENR/SUI1_TIF"/>
</dbReference>
<dbReference type="EMBL" id="STFF01000001">
    <property type="protein sequence ID" value="THU41441.1"/>
    <property type="molecule type" value="Genomic_DNA"/>
</dbReference>
<reference evidence="5 6" key="1">
    <citation type="submission" date="2019-04" db="EMBL/GenBank/DDBJ databases">
        <title>Niastella caeni sp. nov., isolated from activated sludge.</title>
        <authorList>
            <person name="Sheng M."/>
        </authorList>
    </citation>
    <scope>NUCLEOTIDE SEQUENCE [LARGE SCALE GENOMIC DNA]</scope>
    <source>
        <strain evidence="5 6">HX-2-15</strain>
    </source>
</reference>
<dbReference type="Pfam" id="PF01253">
    <property type="entry name" value="SUI1"/>
    <property type="match status" value="1"/>
</dbReference>
<dbReference type="RefSeq" id="WP_136575931.1">
    <property type="nucleotide sequence ID" value="NZ_STFF01000001.1"/>
</dbReference>
<proteinExistence type="inferred from homology"/>
<dbReference type="GO" id="GO:0003729">
    <property type="term" value="F:mRNA binding"/>
    <property type="evidence" value="ECO:0007669"/>
    <property type="project" value="TreeGrafter"/>
</dbReference>
<dbReference type="PANTHER" id="PTHR12789">
    <property type="entry name" value="DENSITY-REGULATED PROTEIN HOMOLOG"/>
    <property type="match status" value="1"/>
</dbReference>
<gene>
    <name evidence="5" type="ORF">FAM09_04855</name>
</gene>
<evidence type="ECO:0000259" key="4">
    <source>
        <dbReference type="PROSITE" id="PS50296"/>
    </source>
</evidence>
<protein>
    <submittedName>
        <fullName evidence="5">Translation initiation factor</fullName>
    </submittedName>
</protein>
<dbReference type="InterPro" id="IPR001950">
    <property type="entry name" value="SUI1"/>
</dbReference>
<organism evidence="5 6">
    <name type="scientific">Niastella caeni</name>
    <dbReference type="NCBI Taxonomy" id="2569763"/>
    <lineage>
        <taxon>Bacteria</taxon>
        <taxon>Pseudomonadati</taxon>
        <taxon>Bacteroidota</taxon>
        <taxon>Chitinophagia</taxon>
        <taxon>Chitinophagales</taxon>
        <taxon>Chitinophagaceae</taxon>
        <taxon>Niastella</taxon>
    </lineage>
</organism>
<accession>A0A4S8I176</accession>
<dbReference type="GO" id="GO:0001731">
    <property type="term" value="P:formation of translation preinitiation complex"/>
    <property type="evidence" value="ECO:0007669"/>
    <property type="project" value="TreeGrafter"/>
</dbReference>
<dbReference type="Gene3D" id="3.30.780.10">
    <property type="entry name" value="SUI1-like domain"/>
    <property type="match status" value="1"/>
</dbReference>
<dbReference type="Proteomes" id="UP000306918">
    <property type="component" value="Unassembled WGS sequence"/>
</dbReference>
<dbReference type="GO" id="GO:0003743">
    <property type="term" value="F:translation initiation factor activity"/>
    <property type="evidence" value="ECO:0007669"/>
    <property type="project" value="UniProtKB-KW"/>
</dbReference>
<evidence type="ECO:0000256" key="2">
    <source>
        <dbReference type="ARBA" id="ARBA00022845"/>
    </source>
</evidence>
<evidence type="ECO:0000256" key="3">
    <source>
        <dbReference type="ARBA" id="ARBA00022917"/>
    </source>
</evidence>
<name>A0A4S8I176_9BACT</name>
<dbReference type="GO" id="GO:0006417">
    <property type="term" value="P:regulation of translation"/>
    <property type="evidence" value="ECO:0007669"/>
    <property type="project" value="UniProtKB-KW"/>
</dbReference>
<keyword evidence="6" id="KW-1185">Reference proteome</keyword>
<dbReference type="OrthoDB" id="9792915at2"/>
<keyword evidence="2" id="KW-0810">Translation regulation</keyword>
<dbReference type="CDD" id="cd11567">
    <property type="entry name" value="YciH_like"/>
    <property type="match status" value="1"/>
</dbReference>
<comment type="similarity">
    <text evidence="1">Belongs to the SUI1 family.</text>
</comment>
<evidence type="ECO:0000256" key="1">
    <source>
        <dbReference type="ARBA" id="ARBA00005422"/>
    </source>
</evidence>
<keyword evidence="3" id="KW-0648">Protein biosynthesis</keyword>
<sequence>MSKKNKPDNRGFVYSTDPNFKFEEEQDAVQTMPPEQQKLRVWLDTKQRAGKAVTLITGFVGTAEDLEELGKKLKNACGTGGSAKDREIIIQGDQREKVMQWLLKNGYKNSKKAG</sequence>
<dbReference type="SUPFAM" id="SSF55159">
    <property type="entry name" value="eIF1-like"/>
    <property type="match status" value="1"/>
</dbReference>